<dbReference type="AlphaFoldDB" id="A0A1E7FN18"/>
<accession>A0A1E7FN18</accession>
<keyword evidence="2" id="KW-1185">Reference proteome</keyword>
<organism evidence="1 2">
    <name type="scientific">Fragilariopsis cylindrus CCMP1102</name>
    <dbReference type="NCBI Taxonomy" id="635003"/>
    <lineage>
        <taxon>Eukaryota</taxon>
        <taxon>Sar</taxon>
        <taxon>Stramenopiles</taxon>
        <taxon>Ochrophyta</taxon>
        <taxon>Bacillariophyta</taxon>
        <taxon>Bacillariophyceae</taxon>
        <taxon>Bacillariophycidae</taxon>
        <taxon>Bacillariales</taxon>
        <taxon>Bacillariaceae</taxon>
        <taxon>Fragilariopsis</taxon>
    </lineage>
</organism>
<evidence type="ECO:0000313" key="2">
    <source>
        <dbReference type="Proteomes" id="UP000095751"/>
    </source>
</evidence>
<dbReference type="KEGG" id="fcy:FRACYDRAFT_216898"/>
<dbReference type="Proteomes" id="UP000095751">
    <property type="component" value="Unassembled WGS sequence"/>
</dbReference>
<feature type="non-terminal residue" evidence="1">
    <location>
        <position position="1"/>
    </location>
</feature>
<evidence type="ECO:0000313" key="1">
    <source>
        <dbReference type="EMBL" id="OEU19485.1"/>
    </source>
</evidence>
<protein>
    <submittedName>
        <fullName evidence="1">Uncharacterized protein</fullName>
    </submittedName>
</protein>
<proteinExistence type="predicted"/>
<sequence length="87" mass="8840">VQLFAPIVAVEQKQESSTPQALTPIVGSPTLLHSRTSALSALTSLGGPLSAELGDDEGLLLGESEGLLDGYKLGEELGPPLGLAEGM</sequence>
<name>A0A1E7FN18_9STRA</name>
<dbReference type="EMBL" id="KV784355">
    <property type="protein sequence ID" value="OEU19485.1"/>
    <property type="molecule type" value="Genomic_DNA"/>
</dbReference>
<gene>
    <name evidence="1" type="ORF">FRACYDRAFT_216898</name>
</gene>
<reference evidence="1 2" key="1">
    <citation type="submission" date="2016-09" db="EMBL/GenBank/DDBJ databases">
        <title>Extensive genetic diversity and differential bi-allelic expression allows diatom success in the polar Southern Ocean.</title>
        <authorList>
            <consortium name="DOE Joint Genome Institute"/>
            <person name="Mock T."/>
            <person name="Otillar R.P."/>
            <person name="Strauss J."/>
            <person name="Dupont C."/>
            <person name="Frickenhaus S."/>
            <person name="Maumus F."/>
            <person name="Mcmullan M."/>
            <person name="Sanges R."/>
            <person name="Schmutz J."/>
            <person name="Toseland A."/>
            <person name="Valas R."/>
            <person name="Veluchamy A."/>
            <person name="Ward B.J."/>
            <person name="Allen A."/>
            <person name="Barry K."/>
            <person name="Falciatore A."/>
            <person name="Ferrante M."/>
            <person name="Fortunato A.E."/>
            <person name="Gloeckner G."/>
            <person name="Gruber A."/>
            <person name="Hipkin R."/>
            <person name="Janech M."/>
            <person name="Kroth P."/>
            <person name="Leese F."/>
            <person name="Lindquist E."/>
            <person name="Lyon B.R."/>
            <person name="Martin J."/>
            <person name="Mayer C."/>
            <person name="Parker M."/>
            <person name="Quesneville H."/>
            <person name="Raymond J."/>
            <person name="Uhlig C."/>
            <person name="Valentin K.U."/>
            <person name="Worden A.Z."/>
            <person name="Armbrust E.V."/>
            <person name="Bowler C."/>
            <person name="Green B."/>
            <person name="Moulton V."/>
            <person name="Van Oosterhout C."/>
            <person name="Grigoriev I."/>
        </authorList>
    </citation>
    <scope>NUCLEOTIDE SEQUENCE [LARGE SCALE GENOMIC DNA]</scope>
    <source>
        <strain evidence="1 2">CCMP1102</strain>
    </source>
</reference>
<dbReference type="InParanoid" id="A0A1E7FN18"/>